<protein>
    <recommendedName>
        <fullName evidence="4">DUF2500 domain-containing protein</fullName>
    </recommendedName>
</protein>
<keyword evidence="1" id="KW-0812">Transmembrane</keyword>
<dbReference type="EMBL" id="CP050854">
    <property type="protein sequence ID" value="QTF07359.1"/>
    <property type="molecule type" value="Genomic_DNA"/>
</dbReference>
<dbReference type="Proteomes" id="UP000671960">
    <property type="component" value="Chromosome"/>
</dbReference>
<accession>A0ABX7UP81</accession>
<proteinExistence type="predicted"/>
<keyword evidence="1" id="KW-1133">Transmembrane helix</keyword>
<evidence type="ECO:0000313" key="2">
    <source>
        <dbReference type="EMBL" id="QTF07359.1"/>
    </source>
</evidence>
<gene>
    <name evidence="2" type="ORF">HC231_05010</name>
</gene>
<reference evidence="2 3" key="1">
    <citation type="submission" date="2020-03" db="EMBL/GenBank/DDBJ databases">
        <authorList>
            <person name="Bakhshi Ganjeh M."/>
        </authorList>
    </citation>
    <scope>NUCLEOTIDE SEQUENCE [LARGE SCALE GENOMIC DNA]</scope>
    <source>
        <strain evidence="3">Iran 50</strain>
    </source>
</reference>
<evidence type="ECO:0000256" key="1">
    <source>
        <dbReference type="SAM" id="Phobius"/>
    </source>
</evidence>
<evidence type="ECO:0000313" key="3">
    <source>
        <dbReference type="Proteomes" id="UP000671960"/>
    </source>
</evidence>
<sequence>MTEFYVLVQEQLTVISTVLVIGLVVLFYNELSASFQALWKKPEALQGKIVRRYHLPAQKTLTLIDNFYSYIPVHTLESEKFILDVEANGQRYQVEATEIEYRVLSVGDKVTIHHHPSSAS</sequence>
<keyword evidence="1" id="KW-0472">Membrane</keyword>
<dbReference type="RefSeq" id="WP_208230001.1">
    <property type="nucleotide sequence ID" value="NZ_CP050854.1"/>
</dbReference>
<name>A0ABX7UP81_9GAMM</name>
<organism evidence="2 3">
    <name type="scientific">Brenneria izadpanahii</name>
    <dbReference type="NCBI Taxonomy" id="2722756"/>
    <lineage>
        <taxon>Bacteria</taxon>
        <taxon>Pseudomonadati</taxon>
        <taxon>Pseudomonadota</taxon>
        <taxon>Gammaproteobacteria</taxon>
        <taxon>Enterobacterales</taxon>
        <taxon>Pectobacteriaceae</taxon>
        <taxon>Brenneria</taxon>
    </lineage>
</organism>
<keyword evidence="3" id="KW-1185">Reference proteome</keyword>
<feature type="transmembrane region" description="Helical" evidence="1">
    <location>
        <begin position="12"/>
        <end position="31"/>
    </location>
</feature>
<evidence type="ECO:0008006" key="4">
    <source>
        <dbReference type="Google" id="ProtNLM"/>
    </source>
</evidence>